<feature type="compositionally biased region" description="Basic and acidic residues" evidence="1">
    <location>
        <begin position="101"/>
        <end position="117"/>
    </location>
</feature>
<accession>A0A210QDP1</accession>
<proteinExistence type="predicted"/>
<dbReference type="EMBL" id="NEDP02004077">
    <property type="protein sequence ID" value="OWF46791.1"/>
    <property type="molecule type" value="Genomic_DNA"/>
</dbReference>
<name>A0A210QDP1_MIZYE</name>
<evidence type="ECO:0000313" key="2">
    <source>
        <dbReference type="EMBL" id="OWF46791.1"/>
    </source>
</evidence>
<organism evidence="2 3">
    <name type="scientific">Mizuhopecten yessoensis</name>
    <name type="common">Japanese scallop</name>
    <name type="synonym">Patinopecten yessoensis</name>
    <dbReference type="NCBI Taxonomy" id="6573"/>
    <lineage>
        <taxon>Eukaryota</taxon>
        <taxon>Metazoa</taxon>
        <taxon>Spiralia</taxon>
        <taxon>Lophotrochozoa</taxon>
        <taxon>Mollusca</taxon>
        <taxon>Bivalvia</taxon>
        <taxon>Autobranchia</taxon>
        <taxon>Pteriomorphia</taxon>
        <taxon>Pectinida</taxon>
        <taxon>Pectinoidea</taxon>
        <taxon>Pectinidae</taxon>
        <taxon>Mizuhopecten</taxon>
    </lineage>
</organism>
<evidence type="ECO:0000256" key="1">
    <source>
        <dbReference type="SAM" id="MobiDB-lite"/>
    </source>
</evidence>
<evidence type="ECO:0000313" key="3">
    <source>
        <dbReference type="Proteomes" id="UP000242188"/>
    </source>
</evidence>
<comment type="caution">
    <text evidence="2">The sequence shown here is derived from an EMBL/GenBank/DDBJ whole genome shotgun (WGS) entry which is preliminary data.</text>
</comment>
<dbReference type="Proteomes" id="UP000242188">
    <property type="component" value="Unassembled WGS sequence"/>
</dbReference>
<gene>
    <name evidence="2" type="ORF">KP79_PYT01381</name>
</gene>
<protein>
    <submittedName>
        <fullName evidence="2">Uncharacterized protein</fullName>
    </submittedName>
</protein>
<reference evidence="2 3" key="1">
    <citation type="journal article" date="2017" name="Nat. Ecol. Evol.">
        <title>Scallop genome provides insights into evolution of bilaterian karyotype and development.</title>
        <authorList>
            <person name="Wang S."/>
            <person name="Zhang J."/>
            <person name="Jiao W."/>
            <person name="Li J."/>
            <person name="Xun X."/>
            <person name="Sun Y."/>
            <person name="Guo X."/>
            <person name="Huan P."/>
            <person name="Dong B."/>
            <person name="Zhang L."/>
            <person name="Hu X."/>
            <person name="Sun X."/>
            <person name="Wang J."/>
            <person name="Zhao C."/>
            <person name="Wang Y."/>
            <person name="Wang D."/>
            <person name="Huang X."/>
            <person name="Wang R."/>
            <person name="Lv J."/>
            <person name="Li Y."/>
            <person name="Zhang Z."/>
            <person name="Liu B."/>
            <person name="Lu W."/>
            <person name="Hui Y."/>
            <person name="Liang J."/>
            <person name="Zhou Z."/>
            <person name="Hou R."/>
            <person name="Li X."/>
            <person name="Liu Y."/>
            <person name="Li H."/>
            <person name="Ning X."/>
            <person name="Lin Y."/>
            <person name="Zhao L."/>
            <person name="Xing Q."/>
            <person name="Dou J."/>
            <person name="Li Y."/>
            <person name="Mao J."/>
            <person name="Guo H."/>
            <person name="Dou H."/>
            <person name="Li T."/>
            <person name="Mu C."/>
            <person name="Jiang W."/>
            <person name="Fu Q."/>
            <person name="Fu X."/>
            <person name="Miao Y."/>
            <person name="Liu J."/>
            <person name="Yu Q."/>
            <person name="Li R."/>
            <person name="Liao H."/>
            <person name="Li X."/>
            <person name="Kong Y."/>
            <person name="Jiang Z."/>
            <person name="Chourrout D."/>
            <person name="Li R."/>
            <person name="Bao Z."/>
        </authorList>
    </citation>
    <scope>NUCLEOTIDE SEQUENCE [LARGE SCALE GENOMIC DNA]</scope>
    <source>
        <strain evidence="2 3">PY_sf001</strain>
    </source>
</reference>
<dbReference type="AlphaFoldDB" id="A0A210QDP1"/>
<sequence>MIRDGLRLPNINILQAEGKQKHRRGDKPGVVIAIIETLDQKHSVMKKKNTLKQCRDYSNVYIDNDISQSELDTQCPLQTVLREIGKQHDYKVYGNRIVKVKEPERNDTGNVHSDSDGWRIVQRRHTPNRDERRVNRDHGFATDRRHDQRQGRRHPQRDNHSTQNYSRN</sequence>
<keyword evidence="3" id="KW-1185">Reference proteome</keyword>
<feature type="compositionally biased region" description="Basic and acidic residues" evidence="1">
    <location>
        <begin position="127"/>
        <end position="160"/>
    </location>
</feature>
<feature type="region of interest" description="Disordered" evidence="1">
    <location>
        <begin position="101"/>
        <end position="168"/>
    </location>
</feature>